<dbReference type="EMBL" id="CZPZ01000002">
    <property type="protein sequence ID" value="CUS32341.1"/>
    <property type="molecule type" value="Genomic_DNA"/>
</dbReference>
<reference evidence="2" key="1">
    <citation type="submission" date="2015-10" db="EMBL/GenBank/DDBJ databases">
        <authorList>
            <person name="Luecker S."/>
            <person name="Luecker S."/>
        </authorList>
    </citation>
    <scope>NUCLEOTIDE SEQUENCE [LARGE SCALE GENOMIC DNA]</scope>
</reference>
<organism evidence="1 2">
    <name type="scientific">Candidatus Nitrospira nitrificans</name>
    <dbReference type="NCBI Taxonomy" id="1742973"/>
    <lineage>
        <taxon>Bacteria</taxon>
        <taxon>Pseudomonadati</taxon>
        <taxon>Nitrospirota</taxon>
        <taxon>Nitrospiria</taxon>
        <taxon>Nitrospirales</taxon>
        <taxon>Nitrospiraceae</taxon>
        <taxon>Nitrospira</taxon>
    </lineage>
</organism>
<evidence type="ECO:0000313" key="1">
    <source>
        <dbReference type="EMBL" id="CUS32341.1"/>
    </source>
</evidence>
<keyword evidence="2" id="KW-1185">Reference proteome</keyword>
<name>A0A0S4L4D0_9BACT</name>
<dbReference type="Proteomes" id="UP000198736">
    <property type="component" value="Unassembled WGS sequence"/>
</dbReference>
<sequence>MISTARACRRNFDYEGKSAVCPVRAGEPFRSPLSTAEPSNFPPHIGLDLSEGQVNVLRGIQSALSFQG</sequence>
<protein>
    <submittedName>
        <fullName evidence="1">Uncharacterized protein</fullName>
    </submittedName>
</protein>
<proteinExistence type="predicted"/>
<accession>A0A0S4L4D0</accession>
<dbReference type="AlphaFoldDB" id="A0A0S4L4D0"/>
<gene>
    <name evidence="1" type="ORF">COMA2_100066</name>
</gene>
<evidence type="ECO:0000313" key="2">
    <source>
        <dbReference type="Proteomes" id="UP000198736"/>
    </source>
</evidence>